<comment type="caution">
    <text evidence="12">The sequence shown here is derived from an EMBL/GenBank/DDBJ whole genome shotgun (WGS) entry which is preliminary data.</text>
</comment>
<dbReference type="Gramene" id="PRQ54870">
    <property type="protein sequence ID" value="PRQ54870"/>
    <property type="gene ID" value="RchiOBHm_Chr1g0318411"/>
</dbReference>
<dbReference type="GO" id="GO:0016020">
    <property type="term" value="C:membrane"/>
    <property type="evidence" value="ECO:0007669"/>
    <property type="project" value="UniProtKB-SubCell"/>
</dbReference>
<keyword evidence="6 10" id="KW-1133">Transmembrane helix</keyword>
<protein>
    <submittedName>
        <fullName evidence="12">Putative cation/H+ exchanger</fullName>
    </submittedName>
</protein>
<organism evidence="12 13">
    <name type="scientific">Rosa chinensis</name>
    <name type="common">China rose</name>
    <dbReference type="NCBI Taxonomy" id="74649"/>
    <lineage>
        <taxon>Eukaryota</taxon>
        <taxon>Viridiplantae</taxon>
        <taxon>Streptophyta</taxon>
        <taxon>Embryophyta</taxon>
        <taxon>Tracheophyta</taxon>
        <taxon>Spermatophyta</taxon>
        <taxon>Magnoliopsida</taxon>
        <taxon>eudicotyledons</taxon>
        <taxon>Gunneridae</taxon>
        <taxon>Pentapetalae</taxon>
        <taxon>rosids</taxon>
        <taxon>fabids</taxon>
        <taxon>Rosales</taxon>
        <taxon>Rosaceae</taxon>
        <taxon>Rosoideae</taxon>
        <taxon>Rosoideae incertae sedis</taxon>
        <taxon>Rosa</taxon>
    </lineage>
</organism>
<feature type="transmembrane region" description="Helical" evidence="10">
    <location>
        <begin position="395"/>
        <end position="414"/>
    </location>
</feature>
<evidence type="ECO:0000313" key="12">
    <source>
        <dbReference type="EMBL" id="PRQ54870.1"/>
    </source>
</evidence>
<feature type="transmembrane region" description="Helical" evidence="10">
    <location>
        <begin position="210"/>
        <end position="233"/>
    </location>
</feature>
<dbReference type="GO" id="GO:0012505">
    <property type="term" value="C:endomembrane system"/>
    <property type="evidence" value="ECO:0007669"/>
    <property type="project" value="TreeGrafter"/>
</dbReference>
<dbReference type="GO" id="GO:0015297">
    <property type="term" value="F:antiporter activity"/>
    <property type="evidence" value="ECO:0007669"/>
    <property type="project" value="InterPro"/>
</dbReference>
<keyword evidence="13" id="KW-1185">Reference proteome</keyword>
<feature type="transmembrane region" description="Helical" evidence="10">
    <location>
        <begin position="101"/>
        <end position="123"/>
    </location>
</feature>
<evidence type="ECO:0000256" key="4">
    <source>
        <dbReference type="ARBA" id="ARBA00022692"/>
    </source>
</evidence>
<dbReference type="GO" id="GO:1902600">
    <property type="term" value="P:proton transmembrane transport"/>
    <property type="evidence" value="ECO:0007669"/>
    <property type="project" value="InterPro"/>
</dbReference>
<feature type="transmembrane region" description="Helical" evidence="10">
    <location>
        <begin position="326"/>
        <end position="345"/>
    </location>
</feature>
<evidence type="ECO:0000256" key="3">
    <source>
        <dbReference type="ARBA" id="ARBA00022538"/>
    </source>
</evidence>
<evidence type="ECO:0000259" key="11">
    <source>
        <dbReference type="Pfam" id="PF00999"/>
    </source>
</evidence>
<evidence type="ECO:0000256" key="9">
    <source>
        <dbReference type="ARBA" id="ARBA00038341"/>
    </source>
</evidence>
<name>A0A2P6S847_ROSCH</name>
<evidence type="ECO:0000256" key="7">
    <source>
        <dbReference type="ARBA" id="ARBA00023065"/>
    </source>
</evidence>
<dbReference type="PANTHER" id="PTHR32468:SF74">
    <property type="entry name" value="CATION_H(+) ANTIPORTER 21-RELATED"/>
    <property type="match status" value="1"/>
</dbReference>
<feature type="transmembrane region" description="Helical" evidence="10">
    <location>
        <begin position="41"/>
        <end position="62"/>
    </location>
</feature>
<dbReference type="GO" id="GO:0006885">
    <property type="term" value="P:regulation of pH"/>
    <property type="evidence" value="ECO:0007669"/>
    <property type="project" value="TreeGrafter"/>
</dbReference>
<keyword evidence="5" id="KW-0630">Potassium</keyword>
<dbReference type="AlphaFoldDB" id="A0A2P6S847"/>
<evidence type="ECO:0000256" key="10">
    <source>
        <dbReference type="SAM" id="Phobius"/>
    </source>
</evidence>
<feature type="transmembrane region" description="Helical" evidence="10">
    <location>
        <begin position="74"/>
        <end position="95"/>
    </location>
</feature>
<sequence length="614" mass="67342">MAKTTFNIMYGNKTSFNVCYNKTETRNTGLWSAENPFVSSLPMLIIQLLAVLLLGHILAYILKPLRQPRIVSNILAGVLLGPSFFAITRIVGVSILPFDSIMTLETLANLGLVFHIFLIGLEFEFRPVVRAGTKALSIALAGVVFAIPAGWALHTYVLFRDFETVKAKSNMKNVAYGPIFWGIVLSSTNFADITQILADFKLLHSEVGRLALSGAIISDVASWFLFLVVMAILGYGKLYTVLLTLGFIAYSIFLLRPALAWVMRHTTKEDGYSDVQICFILFGIVLSGLITDACGGHSIVGPFMLGAIMPRGVHFKQMFADRVGKFVESLMMPLFYLVIGARFHSFWLLGDLNNNLQAESTVPQLVGVIILAFTAKIVGTFIAAVLNKMTPRDSLVLGILMNTKGLLALLILTSARDLKALDTQTYGVMLVAIWAMTVPVGPFLALICKSTKSSTQYKQRSIQSVGVETELRILACTHTASNASGIISLIDASNPSSKSPIHVFAVKLVELTDHNAAMLIVHDSCNKTGADGNDDLSSNAFQNYARQRENVSVQSLTAVSAYATMHEDICNMADEKHVNFIILPFRMPTTIDGVPDDRYDPLLTEISKKMIERH</sequence>
<keyword evidence="8 10" id="KW-0472">Membrane</keyword>
<evidence type="ECO:0000256" key="5">
    <source>
        <dbReference type="ARBA" id="ARBA00022958"/>
    </source>
</evidence>
<dbReference type="InterPro" id="IPR038770">
    <property type="entry name" value="Na+/solute_symporter_sf"/>
</dbReference>
<dbReference type="GO" id="GO:0006813">
    <property type="term" value="P:potassium ion transport"/>
    <property type="evidence" value="ECO:0007669"/>
    <property type="project" value="UniProtKB-KW"/>
</dbReference>
<dbReference type="EMBL" id="PDCK01000039">
    <property type="protein sequence ID" value="PRQ54870.1"/>
    <property type="molecule type" value="Genomic_DNA"/>
</dbReference>
<feature type="transmembrane region" description="Helical" evidence="10">
    <location>
        <begin position="365"/>
        <end position="386"/>
    </location>
</feature>
<comment type="similarity">
    <text evidence="9">Belongs to the monovalent cation:proton antiporter 2 (CPA2) transporter (TC 2.A.37) family. CHX (TC 2.A.37.4) subfamily.</text>
</comment>
<dbReference type="Pfam" id="PF00999">
    <property type="entry name" value="Na_H_Exchanger"/>
    <property type="match status" value="1"/>
</dbReference>
<keyword evidence="4 10" id="KW-0812">Transmembrane</keyword>
<evidence type="ECO:0000313" key="13">
    <source>
        <dbReference type="Proteomes" id="UP000238479"/>
    </source>
</evidence>
<evidence type="ECO:0000256" key="6">
    <source>
        <dbReference type="ARBA" id="ARBA00022989"/>
    </source>
</evidence>
<proteinExistence type="inferred from homology"/>
<dbReference type="InterPro" id="IPR050794">
    <property type="entry name" value="CPA2_transporter"/>
</dbReference>
<keyword evidence="2" id="KW-0813">Transport</keyword>
<feature type="transmembrane region" description="Helical" evidence="10">
    <location>
        <begin position="239"/>
        <end position="259"/>
    </location>
</feature>
<feature type="domain" description="Cation/H+ exchanger transmembrane" evidence="11">
    <location>
        <begin position="55"/>
        <end position="442"/>
    </location>
</feature>
<feature type="transmembrane region" description="Helical" evidence="10">
    <location>
        <begin position="426"/>
        <end position="448"/>
    </location>
</feature>
<evidence type="ECO:0000256" key="8">
    <source>
        <dbReference type="ARBA" id="ARBA00023136"/>
    </source>
</evidence>
<comment type="subcellular location">
    <subcellularLocation>
        <location evidence="1">Membrane</location>
        <topology evidence="1">Multi-pass membrane protein</topology>
    </subcellularLocation>
</comment>
<dbReference type="Proteomes" id="UP000238479">
    <property type="component" value="Chromosome 1"/>
</dbReference>
<feature type="transmembrane region" description="Helical" evidence="10">
    <location>
        <begin position="135"/>
        <end position="159"/>
    </location>
</feature>
<evidence type="ECO:0000256" key="2">
    <source>
        <dbReference type="ARBA" id="ARBA00022448"/>
    </source>
</evidence>
<keyword evidence="7" id="KW-0406">Ion transport</keyword>
<dbReference type="InterPro" id="IPR006153">
    <property type="entry name" value="Cation/H_exchanger_TM"/>
</dbReference>
<reference evidence="12 13" key="1">
    <citation type="journal article" date="2018" name="Nat. Genet.">
        <title>The Rosa genome provides new insights in the design of modern roses.</title>
        <authorList>
            <person name="Bendahmane M."/>
        </authorList>
    </citation>
    <scope>NUCLEOTIDE SEQUENCE [LARGE SCALE GENOMIC DNA]</scope>
    <source>
        <strain evidence="13">cv. Old Blush</strain>
    </source>
</reference>
<dbReference type="OMA" id="IHEMADC"/>
<accession>A0A2P6S847</accession>
<gene>
    <name evidence="12" type="ORF">RchiOBHm_Chr1g0318411</name>
</gene>
<keyword evidence="3" id="KW-0633">Potassium transport</keyword>
<dbReference type="STRING" id="74649.A0A2P6S847"/>
<dbReference type="Gene3D" id="1.20.1530.20">
    <property type="match status" value="1"/>
</dbReference>
<evidence type="ECO:0000256" key="1">
    <source>
        <dbReference type="ARBA" id="ARBA00004141"/>
    </source>
</evidence>
<dbReference type="PANTHER" id="PTHR32468">
    <property type="entry name" value="CATION/H + ANTIPORTER"/>
    <property type="match status" value="1"/>
</dbReference>